<feature type="domain" description="IraD/Gp25-like" evidence="1">
    <location>
        <begin position="31"/>
        <end position="121"/>
    </location>
</feature>
<proteinExistence type="predicted"/>
<dbReference type="InterPro" id="IPR007048">
    <property type="entry name" value="IraD/Gp25-like"/>
</dbReference>
<dbReference type="STRING" id="37658.SAMN05661086_03554"/>
<evidence type="ECO:0000313" key="3">
    <source>
        <dbReference type="Proteomes" id="UP000199659"/>
    </source>
</evidence>
<reference evidence="2 3" key="1">
    <citation type="submission" date="2016-10" db="EMBL/GenBank/DDBJ databases">
        <authorList>
            <person name="de Groot N.N."/>
        </authorList>
    </citation>
    <scope>NUCLEOTIDE SEQUENCE [LARGE SCALE GENOMIC DNA]</scope>
    <source>
        <strain evidence="2 3">743A</strain>
    </source>
</reference>
<evidence type="ECO:0000313" key="2">
    <source>
        <dbReference type="EMBL" id="SFS06814.1"/>
    </source>
</evidence>
<dbReference type="AlphaFoldDB" id="A0A1I6LTQ2"/>
<dbReference type="OrthoDB" id="9802846at2"/>
<gene>
    <name evidence="2" type="ORF">SAMN05661086_03554</name>
</gene>
<keyword evidence="3" id="KW-1185">Reference proteome</keyword>
<dbReference type="SUPFAM" id="SSF160719">
    <property type="entry name" value="gpW/gp25-like"/>
    <property type="match status" value="1"/>
</dbReference>
<dbReference type="Proteomes" id="UP000199659">
    <property type="component" value="Unassembled WGS sequence"/>
</dbReference>
<name>A0A1I6LTQ2_9FIRM</name>
<sequence>MQGENAKSFMGTGFRFPVQVDETTGRMKMSSFEEDIKEAIHIILTTKKGERVRNPHFGCGIYEYAFGTTDFTSLKSMEREIFNALVMWEPRIQNIQVKAGIDLKEEGKLNISIDYVVRMTNNPYNLVFPFYMNEGFGENAK</sequence>
<organism evidence="2 3">
    <name type="scientific">Anaeromicropila populeti</name>
    <dbReference type="NCBI Taxonomy" id="37658"/>
    <lineage>
        <taxon>Bacteria</taxon>
        <taxon>Bacillati</taxon>
        <taxon>Bacillota</taxon>
        <taxon>Clostridia</taxon>
        <taxon>Lachnospirales</taxon>
        <taxon>Lachnospiraceae</taxon>
        <taxon>Anaeromicropila</taxon>
    </lineage>
</organism>
<dbReference type="EMBL" id="FOYZ01000021">
    <property type="protein sequence ID" value="SFS06814.1"/>
    <property type="molecule type" value="Genomic_DNA"/>
</dbReference>
<protein>
    <recommendedName>
        <fullName evidence="1">IraD/Gp25-like domain-containing protein</fullName>
    </recommendedName>
</protein>
<evidence type="ECO:0000259" key="1">
    <source>
        <dbReference type="Pfam" id="PF04965"/>
    </source>
</evidence>
<accession>A0A1I6LTQ2</accession>
<dbReference type="Pfam" id="PF04965">
    <property type="entry name" value="GPW_gp25"/>
    <property type="match status" value="1"/>
</dbReference>
<dbReference type="Gene3D" id="3.10.450.40">
    <property type="match status" value="1"/>
</dbReference>
<dbReference type="RefSeq" id="WP_092564004.1">
    <property type="nucleotide sequence ID" value="NZ_FOYZ01000021.1"/>
</dbReference>